<sequence length="229" mass="25714">MSKIIAGIKIPDSKMAREATELVRDTESELLFHHSTRVFLFGALTGERKKLKYDPELLYIGGMFHDMGLTHKYRASQNRFEVDSANAAAEFLRQHGIAETDVELVWDAISLHTTPGIPPFKKPVVQLVTAGVEMDVLGLAYNEFSEEQRRQVVAAHPRAVNFKEQIIDAFNEGMKHRPESTFGTVNDDVLALKDPAFRRMNFCSIILGNAWVDDAHGCVHCDDPSHKHG</sequence>
<reference evidence="2 3" key="1">
    <citation type="submission" date="2019-03" db="EMBL/GenBank/DDBJ databases">
        <title>Genomic Encyclopedia of Type Strains, Phase III (KMG-III): the genomes of soil and plant-associated and newly described type strains.</title>
        <authorList>
            <person name="Whitman W."/>
        </authorList>
    </citation>
    <scope>NUCLEOTIDE SEQUENCE [LARGE SCALE GENOMIC DNA]</scope>
    <source>
        <strain evidence="2 3">LMG 29544</strain>
    </source>
</reference>
<dbReference type="SUPFAM" id="SSF109604">
    <property type="entry name" value="HD-domain/PDEase-like"/>
    <property type="match status" value="1"/>
</dbReference>
<dbReference type="PANTHER" id="PTHR35569:SF1">
    <property type="entry name" value="CYANAMIDE HYDRATASE DDI2-RELATED"/>
    <property type="match status" value="1"/>
</dbReference>
<accession>A0A4R8LYL0</accession>
<dbReference type="OrthoDB" id="8478129at2"/>
<gene>
    <name evidence="2" type="ORF">BX592_105230</name>
</gene>
<dbReference type="Pfam" id="PF01966">
    <property type="entry name" value="HD"/>
    <property type="match status" value="1"/>
</dbReference>
<name>A0A4R8LYL0_9BURK</name>
<evidence type="ECO:0000259" key="1">
    <source>
        <dbReference type="Pfam" id="PF01966"/>
    </source>
</evidence>
<dbReference type="AlphaFoldDB" id="A0A4R8LYL0"/>
<comment type="caution">
    <text evidence="2">The sequence shown here is derived from an EMBL/GenBank/DDBJ whole genome shotgun (WGS) entry which is preliminary data.</text>
</comment>
<dbReference type="FunFam" id="1.10.3210.10:FF:000032">
    <property type="entry name" value="HD domain-containing protein"/>
    <property type="match status" value="1"/>
</dbReference>
<keyword evidence="3" id="KW-1185">Reference proteome</keyword>
<evidence type="ECO:0000313" key="3">
    <source>
        <dbReference type="Proteomes" id="UP000295509"/>
    </source>
</evidence>
<dbReference type="Proteomes" id="UP000295509">
    <property type="component" value="Unassembled WGS sequence"/>
</dbReference>
<organism evidence="2 3">
    <name type="scientific">Paraburkholderia rhizosphaerae</name>
    <dbReference type="NCBI Taxonomy" id="480658"/>
    <lineage>
        <taxon>Bacteria</taxon>
        <taxon>Pseudomonadati</taxon>
        <taxon>Pseudomonadota</taxon>
        <taxon>Betaproteobacteria</taxon>
        <taxon>Burkholderiales</taxon>
        <taxon>Burkholderiaceae</taxon>
        <taxon>Paraburkholderia</taxon>
    </lineage>
</organism>
<evidence type="ECO:0000313" key="2">
    <source>
        <dbReference type="EMBL" id="TDY52346.1"/>
    </source>
</evidence>
<proteinExistence type="predicted"/>
<dbReference type="CDD" id="cd00077">
    <property type="entry name" value="HDc"/>
    <property type="match status" value="1"/>
</dbReference>
<dbReference type="InterPro" id="IPR006674">
    <property type="entry name" value="HD_domain"/>
</dbReference>
<dbReference type="EMBL" id="SORE01000005">
    <property type="protein sequence ID" value="TDY52346.1"/>
    <property type="molecule type" value="Genomic_DNA"/>
</dbReference>
<feature type="domain" description="HD" evidence="1">
    <location>
        <begin position="32"/>
        <end position="119"/>
    </location>
</feature>
<dbReference type="RefSeq" id="WP_134191267.1">
    <property type="nucleotide sequence ID" value="NZ_JBHLUW010000027.1"/>
</dbReference>
<protein>
    <submittedName>
        <fullName evidence="2">HD domain-containing protein</fullName>
    </submittedName>
</protein>
<dbReference type="PANTHER" id="PTHR35569">
    <property type="entry name" value="CYANAMIDE HYDRATASE DDI2-RELATED"/>
    <property type="match status" value="1"/>
</dbReference>
<dbReference type="InterPro" id="IPR003607">
    <property type="entry name" value="HD/PDEase_dom"/>
</dbReference>
<dbReference type="Gene3D" id="1.10.3210.10">
    <property type="entry name" value="Hypothetical protein af1432"/>
    <property type="match status" value="1"/>
</dbReference>